<keyword evidence="2" id="KW-0472">Membrane</keyword>
<organism evidence="3 4">
    <name type="scientific">Pseudaquabacterium rugosum</name>
    <dbReference type="NCBI Taxonomy" id="2984194"/>
    <lineage>
        <taxon>Bacteria</taxon>
        <taxon>Pseudomonadati</taxon>
        <taxon>Pseudomonadota</taxon>
        <taxon>Betaproteobacteria</taxon>
        <taxon>Burkholderiales</taxon>
        <taxon>Sphaerotilaceae</taxon>
        <taxon>Pseudaquabacterium</taxon>
    </lineage>
</organism>
<comment type="caution">
    <text evidence="3">The sequence shown here is derived from an EMBL/GenBank/DDBJ whole genome shotgun (WGS) entry which is preliminary data.</text>
</comment>
<keyword evidence="2" id="KW-0812">Transmembrane</keyword>
<keyword evidence="2" id="KW-1133">Transmembrane helix</keyword>
<evidence type="ECO:0000313" key="4">
    <source>
        <dbReference type="Proteomes" id="UP001368500"/>
    </source>
</evidence>
<evidence type="ECO:0008006" key="5">
    <source>
        <dbReference type="Google" id="ProtNLM"/>
    </source>
</evidence>
<keyword evidence="4" id="KW-1185">Reference proteome</keyword>
<feature type="region of interest" description="Disordered" evidence="1">
    <location>
        <begin position="150"/>
        <end position="180"/>
    </location>
</feature>
<feature type="transmembrane region" description="Helical" evidence="2">
    <location>
        <begin position="69"/>
        <end position="90"/>
    </location>
</feature>
<proteinExistence type="predicted"/>
<evidence type="ECO:0000256" key="1">
    <source>
        <dbReference type="SAM" id="MobiDB-lite"/>
    </source>
</evidence>
<feature type="transmembrane region" description="Helical" evidence="2">
    <location>
        <begin position="16"/>
        <end position="34"/>
    </location>
</feature>
<evidence type="ECO:0000313" key="3">
    <source>
        <dbReference type="EMBL" id="MEK8025771.1"/>
    </source>
</evidence>
<protein>
    <recommendedName>
        <fullName evidence="5">TM2 domain-containing protein</fullName>
    </recommendedName>
</protein>
<gene>
    <name evidence="3" type="ORF">AACH11_07345</name>
</gene>
<accession>A0ABU9B825</accession>
<dbReference type="Proteomes" id="UP001368500">
    <property type="component" value="Unassembled WGS sequence"/>
</dbReference>
<dbReference type="RefSeq" id="WP_341373544.1">
    <property type="nucleotide sequence ID" value="NZ_JBBUTF010000005.1"/>
</dbReference>
<feature type="transmembrane region" description="Helical" evidence="2">
    <location>
        <begin position="110"/>
        <end position="134"/>
    </location>
</feature>
<sequence length="180" mass="19129">MSPEPRPPIRHRGKTWAAWLALTGGSLGLHRFYLHGFGDVLAWLHPLPTLAGWIGVLRLRTLGQDDPAAWLLIPLLGLMLTQAMLCAIVIGLTPDERWAARWGTPRRPSGWAAVLAVVLALLLGGGVLMGTLAYGGQKYFEYEAEQAAAGRTAGPGPDGLEAGARGTGPVVVQNSQKPAQ</sequence>
<name>A0ABU9B825_9BURK</name>
<feature type="transmembrane region" description="Helical" evidence="2">
    <location>
        <begin position="40"/>
        <end position="57"/>
    </location>
</feature>
<reference evidence="3 4" key="1">
    <citation type="submission" date="2024-04" db="EMBL/GenBank/DDBJ databases">
        <title>Novel species of the genus Ideonella isolated from streams.</title>
        <authorList>
            <person name="Lu H."/>
        </authorList>
    </citation>
    <scope>NUCLEOTIDE SEQUENCE [LARGE SCALE GENOMIC DNA]</scope>
    <source>
        <strain evidence="3 4">BYS139W</strain>
    </source>
</reference>
<evidence type="ECO:0000256" key="2">
    <source>
        <dbReference type="SAM" id="Phobius"/>
    </source>
</evidence>
<dbReference type="EMBL" id="JBBUTF010000005">
    <property type="protein sequence ID" value="MEK8025771.1"/>
    <property type="molecule type" value="Genomic_DNA"/>
</dbReference>